<evidence type="ECO:0000313" key="1">
    <source>
        <dbReference type="EMBL" id="EME86601.1"/>
    </source>
</evidence>
<dbReference type="AlphaFoldDB" id="M3APQ7"/>
<dbReference type="RefSeq" id="XP_007923817.1">
    <property type="nucleotide sequence ID" value="XM_007925626.1"/>
</dbReference>
<dbReference type="EMBL" id="KB446556">
    <property type="protein sequence ID" value="EME86601.1"/>
    <property type="molecule type" value="Genomic_DNA"/>
</dbReference>
<protein>
    <submittedName>
        <fullName evidence="1">Uncharacterized protein</fullName>
    </submittedName>
</protein>
<reference evidence="1 2" key="1">
    <citation type="journal article" date="2012" name="PLoS Pathog.">
        <title>Diverse lifestyles and strategies of plant pathogenesis encoded in the genomes of eighteen Dothideomycetes fungi.</title>
        <authorList>
            <person name="Ohm R.A."/>
            <person name="Feau N."/>
            <person name="Henrissat B."/>
            <person name="Schoch C.L."/>
            <person name="Horwitz B.A."/>
            <person name="Barry K.W."/>
            <person name="Condon B.J."/>
            <person name="Copeland A.C."/>
            <person name="Dhillon B."/>
            <person name="Glaser F."/>
            <person name="Hesse C.N."/>
            <person name="Kosti I."/>
            <person name="LaButti K."/>
            <person name="Lindquist E.A."/>
            <person name="Lucas S."/>
            <person name="Salamov A.A."/>
            <person name="Bradshaw R.E."/>
            <person name="Ciuffetti L."/>
            <person name="Hamelin R.C."/>
            <person name="Kema G.H.J."/>
            <person name="Lawrence C."/>
            <person name="Scott J.A."/>
            <person name="Spatafora J.W."/>
            <person name="Turgeon B.G."/>
            <person name="de Wit P.J.G.M."/>
            <person name="Zhong S."/>
            <person name="Goodwin S.B."/>
            <person name="Grigoriev I.V."/>
        </authorList>
    </citation>
    <scope>NUCLEOTIDE SEQUENCE [LARGE SCALE GENOMIC DNA]</scope>
    <source>
        <strain evidence="1 2">CIRAD86</strain>
    </source>
</reference>
<dbReference type="OrthoDB" id="3649039at2759"/>
<dbReference type="KEGG" id="pfj:MYCFIDRAFT_172320"/>
<dbReference type="VEuPathDB" id="FungiDB:MYCFIDRAFT_172320"/>
<dbReference type="GeneID" id="19332779"/>
<evidence type="ECO:0000313" key="2">
    <source>
        <dbReference type="Proteomes" id="UP000016932"/>
    </source>
</evidence>
<organism evidence="1 2">
    <name type="scientific">Pseudocercospora fijiensis (strain CIRAD86)</name>
    <name type="common">Black leaf streak disease fungus</name>
    <name type="synonym">Mycosphaerella fijiensis</name>
    <dbReference type="NCBI Taxonomy" id="383855"/>
    <lineage>
        <taxon>Eukaryota</taxon>
        <taxon>Fungi</taxon>
        <taxon>Dikarya</taxon>
        <taxon>Ascomycota</taxon>
        <taxon>Pezizomycotina</taxon>
        <taxon>Dothideomycetes</taxon>
        <taxon>Dothideomycetidae</taxon>
        <taxon>Mycosphaerellales</taxon>
        <taxon>Mycosphaerellaceae</taxon>
        <taxon>Pseudocercospora</taxon>
    </lineage>
</organism>
<sequence length="439" mass="49008">MAPSIDQSKAQPTVSVIDTDSATTIETSVADLSLFEQLPKSTQDQLEDAALELSDKMNCKIFRQEVSPTDLIPTSMALARMSSLLCMIAQEPTAADITDEFREEHLREAKRKSDESQVLGEQGKRPKGITLASKMLSKNEKAGPYKVECRCAMAQWFRVLDQDIYALFPAAREKEVLSPEMQAAIVARVTTEVEKANSVLELWMAAPKEREKRKNSSPFSSSWKSSLPVRSSKAFIKEVLEKTAKRWRLIGRAPRRECADAWQFYNLDREIDHLSTRFRFKAKLYPTMTVPSTTGMPTMYLTTVRAWVRCSSDMALPFRIASMPGRVALSSDMRCPNDGPDSETLCCAPPIVVSSIIFLRLGGFVVVDAVRATNAVAPRAVDLRKAYGSIVTDRTREREEIVCESHQVGSVLKTFSFHASCHHTNFISISISNHTSIQA</sequence>
<name>M3APQ7_PSEFD</name>
<dbReference type="HOGENOM" id="CLU_624252_0_0_1"/>
<dbReference type="Proteomes" id="UP000016932">
    <property type="component" value="Unassembled WGS sequence"/>
</dbReference>
<accession>M3APQ7</accession>
<keyword evidence="2" id="KW-1185">Reference proteome</keyword>
<gene>
    <name evidence="1" type="ORF">MYCFIDRAFT_172320</name>
</gene>
<proteinExistence type="predicted"/>